<proteinExistence type="predicted"/>
<evidence type="ECO:0000313" key="1">
    <source>
        <dbReference type="EMBL" id="CAI9955521.1"/>
    </source>
</evidence>
<dbReference type="InterPro" id="IPR011989">
    <property type="entry name" value="ARM-like"/>
</dbReference>
<dbReference type="Proteomes" id="UP001642409">
    <property type="component" value="Unassembled WGS sequence"/>
</dbReference>
<dbReference type="SUPFAM" id="SSF48371">
    <property type="entry name" value="ARM repeat"/>
    <property type="match status" value="1"/>
</dbReference>
<evidence type="ECO:0000313" key="2">
    <source>
        <dbReference type="EMBL" id="CAL5979206.1"/>
    </source>
</evidence>
<keyword evidence="3" id="KW-1185">Reference proteome</keyword>
<sequence>MTKFIIATQESDKIAQITTLLQQYAQFPVVLSQLTQDDIATIVSDLSSSSWDLRNKMCLLLYSIVISVEVQRADFQEMLTQQFNISYILSAVYKQMKTQNDDLVTIAYNAILYHSNSDQMFREFEQIIKMSKSQIQQNQMLQLACKFVNLLNQSQLTQLFEIATTFNSTDLQNAITQAVPLSINFKKVVPSNPLQTSTESKSLFEPPSNSDVLAQSGPFSIVPSEKTSFLPFKPSKTYQLQCKTEWDTIEALFALIEQQINGQWSEQLSAVQNIYKIIVQDNEKVNHESNLTVGKRINEFLNKNISQITKMANNLRSQLSRETLMVLELVCQRYGPCCTFTEKLITPLVALIAKKGVYYESQAISLLKTIIIHSKNIQTELVTELINCKQPVTKAHLLDLILMQTIYLQLTEQNFQEQLNQVVEMLPKLTSDPNVKVRQTARTFVNYLQILDSKLYLSVIAKINEKEKQILMQQENVAGYYQYSGNMQTQIQDQQFLTKYLQSGSCQEQLRPICNELIHGRISIIKGTSFDGFNNVIKADQYEKFW</sequence>
<accession>A0AA86QES9</accession>
<organism evidence="1">
    <name type="scientific">Hexamita inflata</name>
    <dbReference type="NCBI Taxonomy" id="28002"/>
    <lineage>
        <taxon>Eukaryota</taxon>
        <taxon>Metamonada</taxon>
        <taxon>Diplomonadida</taxon>
        <taxon>Hexamitidae</taxon>
        <taxon>Hexamitinae</taxon>
        <taxon>Hexamita</taxon>
    </lineage>
</organism>
<dbReference type="EMBL" id="CAXDID020000010">
    <property type="protein sequence ID" value="CAL5979206.1"/>
    <property type="molecule type" value="Genomic_DNA"/>
</dbReference>
<dbReference type="AlphaFoldDB" id="A0AA86QES9"/>
<gene>
    <name evidence="1" type="ORF">HINF_LOCUS43166</name>
    <name evidence="2" type="ORF">HINF_LOCUS5353</name>
</gene>
<name>A0AA86QES9_9EUKA</name>
<comment type="caution">
    <text evidence="1">The sequence shown here is derived from an EMBL/GenBank/DDBJ whole genome shotgun (WGS) entry which is preliminary data.</text>
</comment>
<dbReference type="EMBL" id="CATOUU010000865">
    <property type="protein sequence ID" value="CAI9955521.1"/>
    <property type="molecule type" value="Genomic_DNA"/>
</dbReference>
<evidence type="ECO:0000313" key="3">
    <source>
        <dbReference type="Proteomes" id="UP001642409"/>
    </source>
</evidence>
<dbReference type="Gene3D" id="1.25.10.10">
    <property type="entry name" value="Leucine-rich Repeat Variant"/>
    <property type="match status" value="1"/>
</dbReference>
<protein>
    <submittedName>
        <fullName evidence="1">CLASP domain-containing protein</fullName>
    </submittedName>
    <submittedName>
        <fullName evidence="2">CLASP_domain-containing protein</fullName>
    </submittedName>
</protein>
<dbReference type="InterPro" id="IPR016024">
    <property type="entry name" value="ARM-type_fold"/>
</dbReference>
<reference evidence="2 3" key="2">
    <citation type="submission" date="2024-07" db="EMBL/GenBank/DDBJ databases">
        <authorList>
            <person name="Akdeniz Z."/>
        </authorList>
    </citation>
    <scope>NUCLEOTIDE SEQUENCE [LARGE SCALE GENOMIC DNA]</scope>
</reference>
<reference evidence="1" key="1">
    <citation type="submission" date="2023-06" db="EMBL/GenBank/DDBJ databases">
        <authorList>
            <person name="Kurt Z."/>
        </authorList>
    </citation>
    <scope>NUCLEOTIDE SEQUENCE</scope>
</reference>